<sequence>MREDMETIRTKGEKEKYCKKWGMSLEPPALAQISPALDILLSRPGDPAHSEYKGLSNLMHSLLLDSVLTTSATRSYAALLRSFPFPPTWPRVQGPLRYLKSYSLSEHARCHGY</sequence>
<evidence type="ECO:0000313" key="1">
    <source>
        <dbReference type="EMBL" id="OXV05382.1"/>
    </source>
</evidence>
<accession>A0A232LMM5</accession>
<proteinExistence type="predicted"/>
<reference evidence="1 2" key="1">
    <citation type="journal article" date="2015" name="Environ. Microbiol.">
        <title>Metagenome sequence of Elaphomyces granulatus from sporocarp tissue reveals Ascomycota ectomycorrhizal fingerprints of genome expansion and a Proteobacteria-rich microbiome.</title>
        <authorList>
            <person name="Quandt C.A."/>
            <person name="Kohler A."/>
            <person name="Hesse C.N."/>
            <person name="Sharpton T.J."/>
            <person name="Martin F."/>
            <person name="Spatafora J.W."/>
        </authorList>
    </citation>
    <scope>NUCLEOTIDE SEQUENCE [LARGE SCALE GENOMIC DNA]</scope>
    <source>
        <strain evidence="1 2">OSC145934</strain>
    </source>
</reference>
<name>A0A232LMM5_9EURO</name>
<dbReference type="EMBL" id="NPHW01007075">
    <property type="protein sequence ID" value="OXV05382.1"/>
    <property type="molecule type" value="Genomic_DNA"/>
</dbReference>
<protein>
    <submittedName>
        <fullName evidence="1">Uncharacterized protein</fullName>
    </submittedName>
</protein>
<dbReference type="OrthoDB" id="4504959at2759"/>
<dbReference type="AlphaFoldDB" id="A0A232LMM5"/>
<evidence type="ECO:0000313" key="2">
    <source>
        <dbReference type="Proteomes" id="UP000243515"/>
    </source>
</evidence>
<gene>
    <name evidence="1" type="ORF">Egran_06850</name>
</gene>
<comment type="caution">
    <text evidence="1">The sequence shown here is derived from an EMBL/GenBank/DDBJ whole genome shotgun (WGS) entry which is preliminary data.</text>
</comment>
<keyword evidence="2" id="KW-1185">Reference proteome</keyword>
<dbReference type="Proteomes" id="UP000243515">
    <property type="component" value="Unassembled WGS sequence"/>
</dbReference>
<organism evidence="1 2">
    <name type="scientific">Elaphomyces granulatus</name>
    <dbReference type="NCBI Taxonomy" id="519963"/>
    <lineage>
        <taxon>Eukaryota</taxon>
        <taxon>Fungi</taxon>
        <taxon>Dikarya</taxon>
        <taxon>Ascomycota</taxon>
        <taxon>Pezizomycotina</taxon>
        <taxon>Eurotiomycetes</taxon>
        <taxon>Eurotiomycetidae</taxon>
        <taxon>Eurotiales</taxon>
        <taxon>Elaphomycetaceae</taxon>
        <taxon>Elaphomyces</taxon>
    </lineage>
</organism>